<organism evidence="1 2">
    <name type="scientific">Pseudovibrio denitrificans</name>
    <dbReference type="NCBI Taxonomy" id="258256"/>
    <lineage>
        <taxon>Bacteria</taxon>
        <taxon>Pseudomonadati</taxon>
        <taxon>Pseudomonadota</taxon>
        <taxon>Alphaproteobacteria</taxon>
        <taxon>Hyphomicrobiales</taxon>
        <taxon>Stappiaceae</taxon>
        <taxon>Pseudovibrio</taxon>
    </lineage>
</organism>
<name>A0A1I7DQS7_9HYPH</name>
<evidence type="ECO:0000313" key="2">
    <source>
        <dbReference type="Proteomes" id="UP000183371"/>
    </source>
</evidence>
<evidence type="ECO:0000313" key="1">
    <source>
        <dbReference type="EMBL" id="SFU14003.1"/>
    </source>
</evidence>
<proteinExistence type="predicted"/>
<reference evidence="2" key="1">
    <citation type="submission" date="2016-10" db="EMBL/GenBank/DDBJ databases">
        <authorList>
            <person name="Varghese N."/>
            <person name="Submissions S."/>
        </authorList>
    </citation>
    <scope>NUCLEOTIDE SEQUENCE [LARGE SCALE GENOMIC DNA]</scope>
    <source>
        <strain evidence="2">DSM 17465</strain>
    </source>
</reference>
<keyword evidence="2" id="KW-1185">Reference proteome</keyword>
<gene>
    <name evidence="1" type="ORF">SAMN05444141_109353</name>
</gene>
<dbReference type="Proteomes" id="UP000183371">
    <property type="component" value="Unassembled WGS sequence"/>
</dbReference>
<protein>
    <submittedName>
        <fullName evidence="1">Uncharacterized protein</fullName>
    </submittedName>
</protein>
<dbReference type="EMBL" id="FPBD01000009">
    <property type="protein sequence ID" value="SFU14003.1"/>
    <property type="molecule type" value="Genomic_DNA"/>
</dbReference>
<accession>A0A1I7DQS7</accession>
<sequence length="31" mass="3667">MHWMGHRVFLTHMVMWLVHIDYWGATLVAAG</sequence>
<dbReference type="AlphaFoldDB" id="A0A1I7DQS7"/>